<reference evidence="1 2" key="1">
    <citation type="submission" date="2024-02" db="EMBL/GenBank/DDBJ databases">
        <title>Draft genome sequence of Collimonas sp. strain H4R21, an effective mineral-weathering bacterial strain isolated from the beech rhizosphere.</title>
        <authorList>
            <person name="Morin E."/>
            <person name="Uroz S."/>
            <person name="Leveau J.H.J."/>
            <person name="Kumar R."/>
            <person name="Rey M.W."/>
            <person name="Pham J."/>
        </authorList>
    </citation>
    <scope>NUCLEOTIDE SEQUENCE [LARGE SCALE GENOMIC DNA]</scope>
    <source>
        <strain evidence="1 2">H4R21</strain>
    </source>
</reference>
<dbReference type="RefSeq" id="WP_342831149.1">
    <property type="nucleotide sequence ID" value="NZ_JBANDC010000019.1"/>
</dbReference>
<evidence type="ECO:0000313" key="1">
    <source>
        <dbReference type="EMBL" id="MEM4990006.1"/>
    </source>
</evidence>
<evidence type="ECO:0000313" key="2">
    <source>
        <dbReference type="Proteomes" id="UP001495910"/>
    </source>
</evidence>
<dbReference type="Pfam" id="PF09965">
    <property type="entry name" value="DUF2199"/>
    <property type="match status" value="1"/>
</dbReference>
<accession>A0ABU9Q1B1</accession>
<dbReference type="Proteomes" id="UP001495910">
    <property type="component" value="Unassembled WGS sequence"/>
</dbReference>
<sequence length="174" mass="19912">MPFTFRCNSCGETHEGMPSFGAHAPLSYYGVPEEERARRCDLGSDDCVIDKQQYFVRGCIEIPVQGETESFSWGVWVSLSEANFLLWLKYFGEEKRSQVGPFFGWLNAWLKPYPDTIGLKTMVHLRDDGIRPYVELEPTDHPLAIEQRTGITVERVAELYSLMMHQEGKSPLTN</sequence>
<dbReference type="InterPro" id="IPR018697">
    <property type="entry name" value="DUF2199"/>
</dbReference>
<organism evidence="1 2">
    <name type="scientific">Collimonas rhizosphaerae</name>
    <dbReference type="NCBI Taxonomy" id="3126357"/>
    <lineage>
        <taxon>Bacteria</taxon>
        <taxon>Pseudomonadati</taxon>
        <taxon>Pseudomonadota</taxon>
        <taxon>Betaproteobacteria</taxon>
        <taxon>Burkholderiales</taxon>
        <taxon>Oxalobacteraceae</taxon>
        <taxon>Collimonas</taxon>
    </lineage>
</organism>
<comment type="caution">
    <text evidence="1">The sequence shown here is derived from an EMBL/GenBank/DDBJ whole genome shotgun (WGS) entry which is preliminary data.</text>
</comment>
<name>A0ABU9Q1B1_9BURK</name>
<proteinExistence type="predicted"/>
<protein>
    <submittedName>
        <fullName evidence="1">DUF2199 domain-containing protein</fullName>
    </submittedName>
</protein>
<gene>
    <name evidence="1" type="ORF">V8G57_21640</name>
</gene>
<dbReference type="EMBL" id="JBANDC010000019">
    <property type="protein sequence ID" value="MEM4990006.1"/>
    <property type="molecule type" value="Genomic_DNA"/>
</dbReference>
<keyword evidence="2" id="KW-1185">Reference proteome</keyword>